<dbReference type="PANTHER" id="PTHR11311:SF16">
    <property type="entry name" value="SPONDIN-1"/>
    <property type="match status" value="1"/>
</dbReference>
<dbReference type="PANTHER" id="PTHR11311">
    <property type="entry name" value="SPONDIN"/>
    <property type="match status" value="1"/>
</dbReference>
<name>A0A4Z2I7D7_9TELE</name>
<dbReference type="InterPro" id="IPR002861">
    <property type="entry name" value="Reeler_dom"/>
</dbReference>
<proteinExistence type="predicted"/>
<dbReference type="PROSITE" id="PS51019">
    <property type="entry name" value="REELIN"/>
    <property type="match status" value="1"/>
</dbReference>
<dbReference type="Proteomes" id="UP000314294">
    <property type="component" value="Unassembled WGS sequence"/>
</dbReference>
<feature type="signal peptide" evidence="1">
    <location>
        <begin position="1"/>
        <end position="17"/>
    </location>
</feature>
<dbReference type="AlphaFoldDB" id="A0A4Z2I7D7"/>
<dbReference type="CDD" id="cd08544">
    <property type="entry name" value="Reeler"/>
    <property type="match status" value="1"/>
</dbReference>
<feature type="chain" id="PRO_5021257572" evidence="1">
    <location>
        <begin position="18"/>
        <end position="248"/>
    </location>
</feature>
<dbReference type="FunFam" id="2.60.40.4060:FF:000002">
    <property type="entry name" value="Spondin-1"/>
    <property type="match status" value="1"/>
</dbReference>
<organism evidence="3 4">
    <name type="scientific">Liparis tanakae</name>
    <name type="common">Tanaka's snailfish</name>
    <dbReference type="NCBI Taxonomy" id="230148"/>
    <lineage>
        <taxon>Eukaryota</taxon>
        <taxon>Metazoa</taxon>
        <taxon>Chordata</taxon>
        <taxon>Craniata</taxon>
        <taxon>Vertebrata</taxon>
        <taxon>Euteleostomi</taxon>
        <taxon>Actinopterygii</taxon>
        <taxon>Neopterygii</taxon>
        <taxon>Teleostei</taxon>
        <taxon>Neoteleostei</taxon>
        <taxon>Acanthomorphata</taxon>
        <taxon>Eupercaria</taxon>
        <taxon>Perciformes</taxon>
        <taxon>Cottioidei</taxon>
        <taxon>Cottales</taxon>
        <taxon>Liparidae</taxon>
        <taxon>Liparis</taxon>
    </lineage>
</organism>
<dbReference type="EMBL" id="SRLO01000119">
    <property type="protein sequence ID" value="TNN73966.1"/>
    <property type="molecule type" value="Genomic_DNA"/>
</dbReference>
<gene>
    <name evidence="3" type="primary">SPON1_3</name>
    <name evidence="3" type="ORF">EYF80_015787</name>
</gene>
<evidence type="ECO:0000259" key="2">
    <source>
        <dbReference type="PROSITE" id="PS51019"/>
    </source>
</evidence>
<dbReference type="GO" id="GO:0007155">
    <property type="term" value="P:cell adhesion"/>
    <property type="evidence" value="ECO:0007669"/>
    <property type="project" value="TreeGrafter"/>
</dbReference>
<dbReference type="InterPro" id="IPR042307">
    <property type="entry name" value="Reeler_sf"/>
</dbReference>
<evidence type="ECO:0000256" key="1">
    <source>
        <dbReference type="SAM" id="SignalP"/>
    </source>
</evidence>
<feature type="domain" description="Reelin" evidence="2">
    <location>
        <begin position="23"/>
        <end position="192"/>
    </location>
</feature>
<dbReference type="Gene3D" id="2.60.40.4060">
    <property type="entry name" value="Reeler domain"/>
    <property type="match status" value="1"/>
</dbReference>
<keyword evidence="1" id="KW-0732">Signal</keyword>
<evidence type="ECO:0000313" key="3">
    <source>
        <dbReference type="EMBL" id="TNN73966.1"/>
    </source>
</evidence>
<dbReference type="GO" id="GO:0031012">
    <property type="term" value="C:extracellular matrix"/>
    <property type="evidence" value="ECO:0007669"/>
    <property type="project" value="TreeGrafter"/>
</dbReference>
<dbReference type="OrthoDB" id="347314at2759"/>
<protein>
    <submittedName>
        <fullName evidence="3">Spondin-1</fullName>
    </submittedName>
</protein>
<accession>A0A4Z2I7D7</accession>
<sequence>MGMYLHVLFLLCYFVSSFVCNAVSFVEEPAGGRLDGYCGRILRAQTQGTRRDGHNEFRLRVEGDPETYQPGTTYRVVLMATSPAYFRGFTLIALKEGREGTTDDDYTGQFQNIDAEDTQFMTNCAPAVTESTPRRRTRIQVFWTAPPTGSGCVILKKVSLDRSTGSLNSSPVGSYLHHFVLLEVGFPPLRCCLLLQSGTLVMEDGKSDRMKSHTAAYVGAPVWGASEYHGSAVQAPQGAHKRRPPTWR</sequence>
<keyword evidence="4" id="KW-1185">Reference proteome</keyword>
<dbReference type="Pfam" id="PF02014">
    <property type="entry name" value="Reeler"/>
    <property type="match status" value="1"/>
</dbReference>
<comment type="caution">
    <text evidence="3">The sequence shown here is derived from an EMBL/GenBank/DDBJ whole genome shotgun (WGS) entry which is preliminary data.</text>
</comment>
<evidence type="ECO:0000313" key="4">
    <source>
        <dbReference type="Proteomes" id="UP000314294"/>
    </source>
</evidence>
<reference evidence="3 4" key="1">
    <citation type="submission" date="2019-03" db="EMBL/GenBank/DDBJ databases">
        <title>First draft genome of Liparis tanakae, snailfish: a comprehensive survey of snailfish specific genes.</title>
        <authorList>
            <person name="Kim W."/>
            <person name="Song I."/>
            <person name="Jeong J.-H."/>
            <person name="Kim D."/>
            <person name="Kim S."/>
            <person name="Ryu S."/>
            <person name="Song J.Y."/>
            <person name="Lee S.K."/>
        </authorList>
    </citation>
    <scope>NUCLEOTIDE SEQUENCE [LARGE SCALE GENOMIC DNA]</scope>
    <source>
        <tissue evidence="3">Muscle</tissue>
    </source>
</reference>
<dbReference type="InterPro" id="IPR051418">
    <property type="entry name" value="Spondin/Thrombospondin_T1"/>
</dbReference>